<keyword evidence="3" id="KW-0804">Transcription</keyword>
<dbReference type="GO" id="GO:0043565">
    <property type="term" value="F:sequence-specific DNA binding"/>
    <property type="evidence" value="ECO:0007669"/>
    <property type="project" value="InterPro"/>
</dbReference>
<dbReference type="EMBL" id="LRRQ01000035">
    <property type="protein sequence ID" value="OAM91205.1"/>
    <property type="molecule type" value="Genomic_DNA"/>
</dbReference>
<dbReference type="InterPro" id="IPR050204">
    <property type="entry name" value="AraC_XylS_family_regulators"/>
</dbReference>
<dbReference type="AlphaFoldDB" id="A0A178IPN2"/>
<dbReference type="PANTHER" id="PTHR46796">
    <property type="entry name" value="HTH-TYPE TRANSCRIPTIONAL ACTIVATOR RHAS-RELATED"/>
    <property type="match status" value="1"/>
</dbReference>
<evidence type="ECO:0000313" key="6">
    <source>
        <dbReference type="Proteomes" id="UP000078486"/>
    </source>
</evidence>
<reference evidence="5 6" key="1">
    <citation type="submission" date="2016-01" db="EMBL/GenBank/DDBJ databases">
        <title>High potential of lignocellulose degradation of a new Verrucomicrobia species.</title>
        <authorList>
            <person name="Wang Y."/>
            <person name="Shi Y."/>
            <person name="Qiu Z."/>
            <person name="Liu S."/>
            <person name="Yang H."/>
        </authorList>
    </citation>
    <scope>NUCLEOTIDE SEQUENCE [LARGE SCALE GENOMIC DNA]</scope>
    <source>
        <strain evidence="5 6">TSB47</strain>
    </source>
</reference>
<organism evidence="5 6">
    <name type="scientific">Termitidicoccus mucosus</name>
    <dbReference type="NCBI Taxonomy" id="1184151"/>
    <lineage>
        <taxon>Bacteria</taxon>
        <taxon>Pseudomonadati</taxon>
        <taxon>Verrucomicrobiota</taxon>
        <taxon>Opitutia</taxon>
        <taxon>Opitutales</taxon>
        <taxon>Opitutaceae</taxon>
        <taxon>Termitidicoccus</taxon>
    </lineage>
</organism>
<dbReference type="GO" id="GO:0003700">
    <property type="term" value="F:DNA-binding transcription factor activity"/>
    <property type="evidence" value="ECO:0007669"/>
    <property type="project" value="InterPro"/>
</dbReference>
<comment type="caution">
    <text evidence="5">The sequence shown here is derived from an EMBL/GenBank/DDBJ whole genome shotgun (WGS) entry which is preliminary data.</text>
</comment>
<gene>
    <name evidence="5" type="ORF">AW736_04290</name>
</gene>
<dbReference type="SUPFAM" id="SSF46689">
    <property type="entry name" value="Homeodomain-like"/>
    <property type="match status" value="2"/>
</dbReference>
<dbReference type="InterPro" id="IPR009057">
    <property type="entry name" value="Homeodomain-like_sf"/>
</dbReference>
<keyword evidence="2" id="KW-0238">DNA-binding</keyword>
<keyword evidence="1" id="KW-0805">Transcription regulation</keyword>
<dbReference type="SMART" id="SM00342">
    <property type="entry name" value="HTH_ARAC"/>
    <property type="match status" value="1"/>
</dbReference>
<dbReference type="Gene3D" id="1.10.10.60">
    <property type="entry name" value="Homeodomain-like"/>
    <property type="match status" value="1"/>
</dbReference>
<sequence>MLNQPHEKHHLHSQSNKVHDHLVRINDESVDIGYAMHPAHYWEEHVHDRHQFILMLDTCSEAEIAWRMADGSRGKQRLSGQQVCFIEKDLPHSLRWDAPASLVCLYISEAFVAQISPNRSWNDVVIHHWSELLACDLLTMSLVLLMAELCCQHDRLHPLHIRVAGIFLGAQLIRIRSRAKARLQESEGLQNAQLKRVQDWINEHISERIEVRELARVAGISRSYFGRKFKASTGYQPRRYILIQRVHCALGLLQRGGLRMSEIAHLAGFADQSHLSRNLRAFYGRLLSKKNVREPAKA</sequence>
<evidence type="ECO:0000313" key="5">
    <source>
        <dbReference type="EMBL" id="OAM91205.1"/>
    </source>
</evidence>
<protein>
    <recommendedName>
        <fullName evidence="4">HTH araC/xylS-type domain-containing protein</fullName>
    </recommendedName>
</protein>
<dbReference type="Pfam" id="PF12833">
    <property type="entry name" value="HTH_18"/>
    <property type="match status" value="1"/>
</dbReference>
<dbReference type="RefSeq" id="WP_068769007.1">
    <property type="nucleotide sequence ID" value="NZ_CP109796.1"/>
</dbReference>
<dbReference type="OrthoDB" id="112032at2"/>
<accession>A0A178IPN2</accession>
<evidence type="ECO:0000256" key="3">
    <source>
        <dbReference type="ARBA" id="ARBA00023163"/>
    </source>
</evidence>
<evidence type="ECO:0000259" key="4">
    <source>
        <dbReference type="PROSITE" id="PS01124"/>
    </source>
</evidence>
<keyword evidence="6" id="KW-1185">Reference proteome</keyword>
<name>A0A178IPN2_9BACT</name>
<dbReference type="InterPro" id="IPR018060">
    <property type="entry name" value="HTH_AraC"/>
</dbReference>
<dbReference type="Proteomes" id="UP000078486">
    <property type="component" value="Unassembled WGS sequence"/>
</dbReference>
<dbReference type="STRING" id="1184151.AW736_04290"/>
<dbReference type="PROSITE" id="PS01124">
    <property type="entry name" value="HTH_ARAC_FAMILY_2"/>
    <property type="match status" value="1"/>
</dbReference>
<evidence type="ECO:0000256" key="1">
    <source>
        <dbReference type="ARBA" id="ARBA00023015"/>
    </source>
</evidence>
<proteinExistence type="predicted"/>
<feature type="domain" description="HTH araC/xylS-type" evidence="4">
    <location>
        <begin position="195"/>
        <end position="293"/>
    </location>
</feature>
<evidence type="ECO:0000256" key="2">
    <source>
        <dbReference type="ARBA" id="ARBA00023125"/>
    </source>
</evidence>